<dbReference type="InterPro" id="IPR003439">
    <property type="entry name" value="ABC_transporter-like_ATP-bd"/>
</dbReference>
<dbReference type="CDD" id="cd03255">
    <property type="entry name" value="ABC_MJ0796_LolCDE_FtsE"/>
    <property type="match status" value="1"/>
</dbReference>
<evidence type="ECO:0000256" key="4">
    <source>
        <dbReference type="ARBA" id="ARBA00022840"/>
    </source>
</evidence>
<keyword evidence="4 6" id="KW-0067">ATP-binding</keyword>
<dbReference type="AlphaFoldDB" id="A0A2M7BF45"/>
<dbReference type="SUPFAM" id="SSF52540">
    <property type="entry name" value="P-loop containing nucleoside triphosphate hydrolases"/>
    <property type="match status" value="1"/>
</dbReference>
<evidence type="ECO:0000256" key="3">
    <source>
        <dbReference type="ARBA" id="ARBA00022741"/>
    </source>
</evidence>
<comment type="caution">
    <text evidence="6">The sequence shown here is derived from an EMBL/GenBank/DDBJ whole genome shotgun (WGS) entry which is preliminary data.</text>
</comment>
<dbReference type="GO" id="GO:0016887">
    <property type="term" value="F:ATP hydrolysis activity"/>
    <property type="evidence" value="ECO:0007669"/>
    <property type="project" value="InterPro"/>
</dbReference>
<evidence type="ECO:0000256" key="2">
    <source>
        <dbReference type="ARBA" id="ARBA00022448"/>
    </source>
</evidence>
<comment type="similarity">
    <text evidence="1">Belongs to the ABC transporter superfamily.</text>
</comment>
<dbReference type="PANTHER" id="PTHR42798">
    <property type="entry name" value="LIPOPROTEIN-RELEASING SYSTEM ATP-BINDING PROTEIN LOLD"/>
    <property type="match status" value="1"/>
</dbReference>
<dbReference type="EMBL" id="PEVD01000016">
    <property type="protein sequence ID" value="PIV01762.1"/>
    <property type="molecule type" value="Genomic_DNA"/>
</dbReference>
<dbReference type="InterPro" id="IPR003593">
    <property type="entry name" value="AAA+_ATPase"/>
</dbReference>
<dbReference type="GO" id="GO:0005524">
    <property type="term" value="F:ATP binding"/>
    <property type="evidence" value="ECO:0007669"/>
    <property type="project" value="UniProtKB-KW"/>
</dbReference>
<dbReference type="FunFam" id="3.40.50.300:FF:000032">
    <property type="entry name" value="Export ABC transporter ATP-binding protein"/>
    <property type="match status" value="1"/>
</dbReference>
<dbReference type="GO" id="GO:0022857">
    <property type="term" value="F:transmembrane transporter activity"/>
    <property type="evidence" value="ECO:0007669"/>
    <property type="project" value="UniProtKB-ARBA"/>
</dbReference>
<dbReference type="PROSITE" id="PS00211">
    <property type="entry name" value="ABC_TRANSPORTER_1"/>
    <property type="match status" value="1"/>
</dbReference>
<protein>
    <submittedName>
        <fullName evidence="6">Macrolide ABC transporter ATP-binding protein</fullName>
    </submittedName>
</protein>
<evidence type="ECO:0000256" key="1">
    <source>
        <dbReference type="ARBA" id="ARBA00005417"/>
    </source>
</evidence>
<name>A0A2M7BF45_9BACT</name>
<sequence length="239" mass="26396">MKTKLSFIAIKKVFLLQLKNITKTYLSGTSEFDALKDVSLKISEGEFISITGPSGSGKSTLMHIIGLLDNPTSGEVILQGKDIARLNESELAVFRNKILGFVFQQFNLLSKTSSLENVMLPLLYSDIPSEKRKNLALEMLAKVNLSGKLKNLPSQLSGGEQQRVAIARALINNPKIILADEPTGNLDSKTGREVMDLLHKSNKEEKRTIILVTHDPDLANEAERILVIKDGKITERQNA</sequence>
<organism evidence="6 7">
    <name type="scientific">Candidatus Shapirobacteria bacterium CG03_land_8_20_14_0_80_40_19</name>
    <dbReference type="NCBI Taxonomy" id="1974880"/>
    <lineage>
        <taxon>Bacteria</taxon>
        <taxon>Candidatus Shapironibacteriota</taxon>
    </lineage>
</organism>
<dbReference type="InterPro" id="IPR017871">
    <property type="entry name" value="ABC_transporter-like_CS"/>
</dbReference>
<gene>
    <name evidence="6" type="ORF">COS55_01060</name>
</gene>
<keyword evidence="2" id="KW-0813">Transport</keyword>
<evidence type="ECO:0000313" key="7">
    <source>
        <dbReference type="Proteomes" id="UP000230399"/>
    </source>
</evidence>
<dbReference type="Pfam" id="PF00005">
    <property type="entry name" value="ABC_tran"/>
    <property type="match status" value="1"/>
</dbReference>
<accession>A0A2M7BF45</accession>
<dbReference type="PROSITE" id="PS50893">
    <property type="entry name" value="ABC_TRANSPORTER_2"/>
    <property type="match status" value="1"/>
</dbReference>
<feature type="domain" description="ABC transporter" evidence="5">
    <location>
        <begin position="16"/>
        <end position="239"/>
    </location>
</feature>
<evidence type="ECO:0000313" key="6">
    <source>
        <dbReference type="EMBL" id="PIV01762.1"/>
    </source>
</evidence>
<dbReference type="SMART" id="SM00382">
    <property type="entry name" value="AAA"/>
    <property type="match status" value="1"/>
</dbReference>
<evidence type="ECO:0000259" key="5">
    <source>
        <dbReference type="PROSITE" id="PS50893"/>
    </source>
</evidence>
<proteinExistence type="inferred from homology"/>
<dbReference type="Gene3D" id="3.40.50.300">
    <property type="entry name" value="P-loop containing nucleotide triphosphate hydrolases"/>
    <property type="match status" value="1"/>
</dbReference>
<dbReference type="GO" id="GO:0098796">
    <property type="term" value="C:membrane protein complex"/>
    <property type="evidence" value="ECO:0007669"/>
    <property type="project" value="UniProtKB-ARBA"/>
</dbReference>
<dbReference type="InterPro" id="IPR027417">
    <property type="entry name" value="P-loop_NTPase"/>
</dbReference>
<reference evidence="7" key="1">
    <citation type="submission" date="2017-09" db="EMBL/GenBank/DDBJ databases">
        <title>Depth-based differentiation of microbial function through sediment-hosted aquifers and enrichment of novel symbionts in the deep terrestrial subsurface.</title>
        <authorList>
            <person name="Probst A.J."/>
            <person name="Ladd B."/>
            <person name="Jarett J.K."/>
            <person name="Geller-Mcgrath D.E."/>
            <person name="Sieber C.M.K."/>
            <person name="Emerson J.B."/>
            <person name="Anantharaman K."/>
            <person name="Thomas B.C."/>
            <person name="Malmstrom R."/>
            <person name="Stieglmeier M."/>
            <person name="Klingl A."/>
            <person name="Woyke T."/>
            <person name="Ryan C.M."/>
            <person name="Banfield J.F."/>
        </authorList>
    </citation>
    <scope>NUCLEOTIDE SEQUENCE [LARGE SCALE GENOMIC DNA]</scope>
</reference>
<dbReference type="Proteomes" id="UP000230399">
    <property type="component" value="Unassembled WGS sequence"/>
</dbReference>
<dbReference type="PANTHER" id="PTHR42798:SF6">
    <property type="entry name" value="CELL DIVISION ATP-BINDING PROTEIN FTSE"/>
    <property type="match status" value="1"/>
</dbReference>
<dbReference type="InterPro" id="IPR017911">
    <property type="entry name" value="MacB-like_ATP-bd"/>
</dbReference>
<keyword evidence="3" id="KW-0547">Nucleotide-binding</keyword>